<reference evidence="1 2" key="1">
    <citation type="submission" date="2021-02" db="EMBL/GenBank/DDBJ databases">
        <authorList>
            <person name="Pothier F. J."/>
        </authorList>
    </citation>
    <scope>NUCLEOTIDE SEQUENCE [LARGE SCALE GENOMIC DNA]</scope>
    <source>
        <strain evidence="1 2">CFBP 1159</strain>
    </source>
</reference>
<dbReference type="EMBL" id="HG992341">
    <property type="protein sequence ID" value="CAE6689299.1"/>
    <property type="molecule type" value="Genomic_DNA"/>
</dbReference>
<dbReference type="Pfam" id="PF11185">
    <property type="entry name" value="DUF2971"/>
    <property type="match status" value="1"/>
</dbReference>
<organism evidence="1 2">
    <name type="scientific">Xanthomonas arboricola pv. corylina</name>
    <dbReference type="NCBI Taxonomy" id="487821"/>
    <lineage>
        <taxon>Bacteria</taxon>
        <taxon>Pseudomonadati</taxon>
        <taxon>Pseudomonadota</taxon>
        <taxon>Gammaproteobacteria</taxon>
        <taxon>Lysobacterales</taxon>
        <taxon>Lysobacteraceae</taxon>
        <taxon>Xanthomonas</taxon>
    </lineage>
</organism>
<evidence type="ECO:0000313" key="2">
    <source>
        <dbReference type="Proteomes" id="UP000835243"/>
    </source>
</evidence>
<sequence length="222" mass="26261">MSTSSFLYRITSFRHVVDLFDTKELYLASPASWDDPYERILKHQRSDRFFAQCWCKKSVSDAMWRIYSQDRTGIRIRTTKQKLFKSLRSFKEIREIGWLVKDVRYASARKINKEISKIADELRVNYTARRAADALLIKRDAFDHESEVRIVVDDRRADNTLVLDSLRVPVDPHDLIENVFFDPRVDPTFERVCTHFLKTKLKYRGSIGRSSLYKDRDSLVVE</sequence>
<dbReference type="Proteomes" id="UP000835243">
    <property type="component" value="Chromosome"/>
</dbReference>
<name>A0A2S7C9X3_9XANT</name>
<evidence type="ECO:0008006" key="3">
    <source>
        <dbReference type="Google" id="ProtNLM"/>
    </source>
</evidence>
<evidence type="ECO:0000313" key="1">
    <source>
        <dbReference type="EMBL" id="CAE6689318.1"/>
    </source>
</evidence>
<dbReference type="InterPro" id="IPR021352">
    <property type="entry name" value="DUF2971"/>
</dbReference>
<proteinExistence type="predicted"/>
<dbReference type="RefSeq" id="WP_104613594.1">
    <property type="nucleotide sequence ID" value="NZ_JASVXX020000026.1"/>
</dbReference>
<dbReference type="AlphaFoldDB" id="A0A2S7C9X3"/>
<accession>A0A2S7C9X3</accession>
<dbReference type="EMBL" id="HG992341">
    <property type="protein sequence ID" value="CAE6689318.1"/>
    <property type="molecule type" value="Genomic_DNA"/>
</dbReference>
<protein>
    <recommendedName>
        <fullName evidence="3">DUF2971 domain-containing protein</fullName>
    </recommendedName>
</protein>
<gene>
    <name evidence="1" type="ORF">CFBP1159_01340</name>
</gene>